<dbReference type="AlphaFoldDB" id="A0A1V0BIA7"/>
<keyword evidence="2" id="KW-0732">Signal</keyword>
<feature type="chain" id="PRO_5013069915" description="Virulence factor" evidence="2">
    <location>
        <begin position="31"/>
        <end position="110"/>
    </location>
</feature>
<dbReference type="KEGG" id="cke:B5M06_01045"/>
<evidence type="ECO:0000256" key="2">
    <source>
        <dbReference type="SAM" id="SignalP"/>
    </source>
</evidence>
<organism evidence="3 4">
    <name type="scientific">Comamonas kerstersii</name>
    <dbReference type="NCBI Taxonomy" id="225992"/>
    <lineage>
        <taxon>Bacteria</taxon>
        <taxon>Pseudomonadati</taxon>
        <taxon>Pseudomonadota</taxon>
        <taxon>Betaproteobacteria</taxon>
        <taxon>Burkholderiales</taxon>
        <taxon>Comamonadaceae</taxon>
        <taxon>Comamonas</taxon>
    </lineage>
</organism>
<sequence>MHTALTHHLGIRCLATVSLFAALAATQAQAGNVGVSIGIYVPGVPVYVAPPPPPPPPRAVRHMPPPYVVYAPPPRGFYGPPPRHHIPPGHYKHAPKRRGHMHYGPPPHRR</sequence>
<proteinExistence type="predicted"/>
<evidence type="ECO:0000313" key="3">
    <source>
        <dbReference type="EMBL" id="AQZ99668.1"/>
    </source>
</evidence>
<reference evidence="3 4" key="1">
    <citation type="submission" date="2017-03" db="EMBL/GenBank/DDBJ databases">
        <title>Rapid Whole Genome Sequencing of Comamonas kerstersii Causing Continuous ambulatory Peritoneal Dialysis-Associated Peritonitis.</title>
        <authorList>
            <person name="Zheng B."/>
        </authorList>
    </citation>
    <scope>NUCLEOTIDE SEQUENCE [LARGE SCALE GENOMIC DNA]</scope>
    <source>
        <strain evidence="3 4">8943</strain>
    </source>
</reference>
<feature type="signal peptide" evidence="2">
    <location>
        <begin position="1"/>
        <end position="30"/>
    </location>
</feature>
<feature type="region of interest" description="Disordered" evidence="1">
    <location>
        <begin position="79"/>
        <end position="110"/>
    </location>
</feature>
<evidence type="ECO:0000313" key="4">
    <source>
        <dbReference type="Proteomes" id="UP000242792"/>
    </source>
</evidence>
<feature type="compositionally biased region" description="Basic residues" evidence="1">
    <location>
        <begin position="82"/>
        <end position="110"/>
    </location>
</feature>
<dbReference type="EMBL" id="CP020121">
    <property type="protein sequence ID" value="AQZ99668.1"/>
    <property type="molecule type" value="Genomic_DNA"/>
</dbReference>
<evidence type="ECO:0008006" key="5">
    <source>
        <dbReference type="Google" id="ProtNLM"/>
    </source>
</evidence>
<evidence type="ECO:0000256" key="1">
    <source>
        <dbReference type="SAM" id="MobiDB-lite"/>
    </source>
</evidence>
<protein>
    <recommendedName>
        <fullName evidence="5">Virulence factor</fullName>
    </recommendedName>
</protein>
<gene>
    <name evidence="3" type="ORF">B5M06_01045</name>
</gene>
<name>A0A1V0BIA7_9BURK</name>
<dbReference type="Proteomes" id="UP000242792">
    <property type="component" value="Chromosome"/>
</dbReference>
<accession>A0A1V0BIA7</accession>